<evidence type="ECO:0000313" key="1">
    <source>
        <dbReference type="EMBL" id="CAB4663098.1"/>
    </source>
</evidence>
<dbReference type="EMBL" id="CAEZWT010000014">
    <property type="protein sequence ID" value="CAB4663098.1"/>
    <property type="molecule type" value="Genomic_DNA"/>
</dbReference>
<dbReference type="EMBL" id="CAFBMV010000007">
    <property type="protein sequence ID" value="CAB4926481.1"/>
    <property type="molecule type" value="Genomic_DNA"/>
</dbReference>
<sequence length="330" mass="35555">MEILNLGDGSEESWEDSYAPKRSKSSKAVIGISGLAALTGLGSTLAANISINSGPVEFGQGVAQTVTCDADGFNVKPVAYFDNATNGFRLDYVEVSELNLIPVGSDTSLYDPSTKTYGQYDGSAAIAAHPGQYFDDADSQWKNTCDGIVLDFKAYTDDPTYSINTVDGYDYYANDVSGPAPTDTASPMYWTILDTSPQWDGSKYIYDTSGGILNASIEARNADVAIVFDSTDSNYSSNYGTQDLLGDFYWFDETYYISITSPDDAGGTGFVAESSYQFFTKNGHHGAELYSGIQNEDEDPALGISKITVESMKYFPAGYLSWNNSPGIAP</sequence>
<dbReference type="EMBL" id="CAFBQL010000007">
    <property type="protein sequence ID" value="CAB5060847.1"/>
    <property type="molecule type" value="Genomic_DNA"/>
</dbReference>
<evidence type="ECO:0000313" key="4">
    <source>
        <dbReference type="EMBL" id="CAB4926481.1"/>
    </source>
</evidence>
<accession>A0A6J6U5P5</accession>
<evidence type="ECO:0000313" key="2">
    <source>
        <dbReference type="EMBL" id="CAB4754796.1"/>
    </source>
</evidence>
<reference evidence="2" key="1">
    <citation type="submission" date="2020-05" db="EMBL/GenBank/DDBJ databases">
        <authorList>
            <person name="Chiriac C."/>
            <person name="Salcher M."/>
            <person name="Ghai R."/>
            <person name="Kavagutti S V."/>
        </authorList>
    </citation>
    <scope>NUCLEOTIDE SEQUENCE</scope>
</reference>
<protein>
    <submittedName>
        <fullName evidence="2">Unannotated protein</fullName>
    </submittedName>
</protein>
<gene>
    <name evidence="1" type="ORF">UFOPK2289_00661</name>
    <name evidence="2" type="ORF">UFOPK2822_01052</name>
    <name evidence="3" type="ORF">UFOPK3346_01115</name>
    <name evidence="4" type="ORF">UFOPK3670_01004</name>
    <name evidence="5" type="ORF">UFOPK4308_01050</name>
</gene>
<evidence type="ECO:0000313" key="3">
    <source>
        <dbReference type="EMBL" id="CAB4872541.1"/>
    </source>
</evidence>
<dbReference type="EMBL" id="CAFBLE010000010">
    <property type="protein sequence ID" value="CAB4872541.1"/>
    <property type="molecule type" value="Genomic_DNA"/>
</dbReference>
<organism evidence="2">
    <name type="scientific">freshwater metagenome</name>
    <dbReference type="NCBI Taxonomy" id="449393"/>
    <lineage>
        <taxon>unclassified sequences</taxon>
        <taxon>metagenomes</taxon>
        <taxon>ecological metagenomes</taxon>
    </lineage>
</organism>
<proteinExistence type="predicted"/>
<name>A0A6J6U5P5_9ZZZZ</name>
<evidence type="ECO:0000313" key="5">
    <source>
        <dbReference type="EMBL" id="CAB5060847.1"/>
    </source>
</evidence>
<dbReference type="AlphaFoldDB" id="A0A6J6U5P5"/>
<dbReference type="EMBL" id="CAEZZC010000014">
    <property type="protein sequence ID" value="CAB4754796.1"/>
    <property type="molecule type" value="Genomic_DNA"/>
</dbReference>